<dbReference type="AlphaFoldDB" id="A0A9P5U532"/>
<organism evidence="1 2">
    <name type="scientific">Rhodocollybia butyracea</name>
    <dbReference type="NCBI Taxonomy" id="206335"/>
    <lineage>
        <taxon>Eukaryota</taxon>
        <taxon>Fungi</taxon>
        <taxon>Dikarya</taxon>
        <taxon>Basidiomycota</taxon>
        <taxon>Agaricomycotina</taxon>
        <taxon>Agaricomycetes</taxon>
        <taxon>Agaricomycetidae</taxon>
        <taxon>Agaricales</taxon>
        <taxon>Marasmiineae</taxon>
        <taxon>Omphalotaceae</taxon>
        <taxon>Rhodocollybia</taxon>
    </lineage>
</organism>
<keyword evidence="2" id="KW-1185">Reference proteome</keyword>
<dbReference type="OrthoDB" id="3341102at2759"/>
<feature type="non-terminal residue" evidence="1">
    <location>
        <position position="88"/>
    </location>
</feature>
<accession>A0A9P5U532</accession>
<reference evidence="1" key="1">
    <citation type="submission" date="2020-11" db="EMBL/GenBank/DDBJ databases">
        <authorList>
            <consortium name="DOE Joint Genome Institute"/>
            <person name="Ahrendt S."/>
            <person name="Riley R."/>
            <person name="Andreopoulos W."/>
            <person name="Labutti K."/>
            <person name="Pangilinan J."/>
            <person name="Ruiz-Duenas F.J."/>
            <person name="Barrasa J.M."/>
            <person name="Sanchez-Garcia M."/>
            <person name="Camarero S."/>
            <person name="Miyauchi S."/>
            <person name="Serrano A."/>
            <person name="Linde D."/>
            <person name="Babiker R."/>
            <person name="Drula E."/>
            <person name="Ayuso-Fernandez I."/>
            <person name="Pacheco R."/>
            <person name="Padilla G."/>
            <person name="Ferreira P."/>
            <person name="Barriuso J."/>
            <person name="Kellner H."/>
            <person name="Castanera R."/>
            <person name="Alfaro M."/>
            <person name="Ramirez L."/>
            <person name="Pisabarro A.G."/>
            <person name="Kuo A."/>
            <person name="Tritt A."/>
            <person name="Lipzen A."/>
            <person name="He G."/>
            <person name="Yan M."/>
            <person name="Ng V."/>
            <person name="Cullen D."/>
            <person name="Martin F."/>
            <person name="Rosso M.-N."/>
            <person name="Henrissat B."/>
            <person name="Hibbett D."/>
            <person name="Martinez A.T."/>
            <person name="Grigoriev I.V."/>
        </authorList>
    </citation>
    <scope>NUCLEOTIDE SEQUENCE</scope>
    <source>
        <strain evidence="1">AH 40177</strain>
    </source>
</reference>
<comment type="caution">
    <text evidence="1">The sequence shown here is derived from an EMBL/GenBank/DDBJ whole genome shotgun (WGS) entry which is preliminary data.</text>
</comment>
<name>A0A9P5U532_9AGAR</name>
<dbReference type="Proteomes" id="UP000772434">
    <property type="component" value="Unassembled WGS sequence"/>
</dbReference>
<dbReference type="EMBL" id="JADNRY010000090">
    <property type="protein sequence ID" value="KAF9066244.1"/>
    <property type="molecule type" value="Genomic_DNA"/>
</dbReference>
<sequence length="88" mass="9850">MGWSFQTTTCAAQKLPQNINEIALEAYLQEAYLILNYSIAPEFCRNTDQTQTVFQQGTGNTWHQKGDKQVPAAGIDEKRVFILAPSIS</sequence>
<evidence type="ECO:0000313" key="1">
    <source>
        <dbReference type="EMBL" id="KAF9066244.1"/>
    </source>
</evidence>
<protein>
    <submittedName>
        <fullName evidence="1">Uncharacterized protein</fullName>
    </submittedName>
</protein>
<evidence type="ECO:0000313" key="2">
    <source>
        <dbReference type="Proteomes" id="UP000772434"/>
    </source>
</evidence>
<gene>
    <name evidence="1" type="ORF">BDP27DRAFT_1176672</name>
</gene>
<proteinExistence type="predicted"/>